<evidence type="ECO:0000259" key="1">
    <source>
        <dbReference type="Pfam" id="PF00144"/>
    </source>
</evidence>
<evidence type="ECO:0000313" key="3">
    <source>
        <dbReference type="Proteomes" id="UP000218165"/>
    </source>
</evidence>
<dbReference type="PANTHER" id="PTHR43283">
    <property type="entry name" value="BETA-LACTAMASE-RELATED"/>
    <property type="match status" value="1"/>
</dbReference>
<dbReference type="InterPro" id="IPR012338">
    <property type="entry name" value="Beta-lactam/transpept-like"/>
</dbReference>
<dbReference type="EMBL" id="CP023563">
    <property type="protein sequence ID" value="ATG50995.1"/>
    <property type="molecule type" value="Genomic_DNA"/>
</dbReference>
<dbReference type="InterPro" id="IPR050789">
    <property type="entry name" value="Diverse_Enzym_Activities"/>
</dbReference>
<keyword evidence="3" id="KW-1185">Reference proteome</keyword>
<accession>A0A291GLA7</accession>
<gene>
    <name evidence="2" type="ORF">CFK38_05195</name>
</gene>
<dbReference type="KEGG" id="brz:CFK38_05195"/>
<dbReference type="Gene3D" id="3.40.710.10">
    <property type="entry name" value="DD-peptidase/beta-lactamase superfamily"/>
    <property type="match status" value="1"/>
</dbReference>
<name>A0A291GLA7_9MICO</name>
<dbReference type="PANTHER" id="PTHR43283:SF15">
    <property type="entry name" value="CONSERVED PROTEIN"/>
    <property type="match status" value="1"/>
</dbReference>
<dbReference type="Proteomes" id="UP000218165">
    <property type="component" value="Chromosome"/>
</dbReference>
<dbReference type="SUPFAM" id="SSF56601">
    <property type="entry name" value="beta-lactamase/transpeptidase-like"/>
    <property type="match status" value="1"/>
</dbReference>
<dbReference type="Pfam" id="PF00144">
    <property type="entry name" value="Beta-lactamase"/>
    <property type="match status" value="1"/>
</dbReference>
<organism evidence="2 3">
    <name type="scientific">Brachybacterium vulturis</name>
    <dbReference type="NCBI Taxonomy" id="2017484"/>
    <lineage>
        <taxon>Bacteria</taxon>
        <taxon>Bacillati</taxon>
        <taxon>Actinomycetota</taxon>
        <taxon>Actinomycetes</taxon>
        <taxon>Micrococcales</taxon>
        <taxon>Dermabacteraceae</taxon>
        <taxon>Brachybacterium</taxon>
    </lineage>
</organism>
<dbReference type="AlphaFoldDB" id="A0A291GLA7"/>
<proteinExistence type="predicted"/>
<evidence type="ECO:0000313" key="2">
    <source>
        <dbReference type="EMBL" id="ATG50995.1"/>
    </source>
</evidence>
<dbReference type="InterPro" id="IPR001466">
    <property type="entry name" value="Beta-lactam-related"/>
</dbReference>
<protein>
    <submittedName>
        <fullName evidence="2">Penicillin-binding protein</fullName>
    </submittedName>
</protein>
<reference evidence="3" key="1">
    <citation type="submission" date="2017-09" db="EMBL/GenBank/DDBJ databases">
        <title>Brachybacterium sp. VM2412.</title>
        <authorList>
            <person name="Tak E.J."/>
            <person name="Bae J.-W."/>
        </authorList>
    </citation>
    <scope>NUCLEOTIDE SEQUENCE [LARGE SCALE GENOMIC DNA]</scope>
    <source>
        <strain evidence="3">VM2412</strain>
    </source>
</reference>
<sequence>MSVCDIDGVETVRAPEIPVDVDFAHALGVSDAEHTLHTQGDPARVWDLASVSKPLTALGVLIAVDRGLVDLDEPAGPEGATVRHLLAHTAGYPFDGKEAVGGVGARRLYSNTGFEVLAAHVEDATGFDFDDWMEQSVVAGLDLVDVEVTGSPAAGYRGSLRDLLAVGRELLAPTLIPEPLWREARTVQFPGLAGILPGYGRQKPNDWGLGFEIRGEKQPHWTGAHSSPETFGHFGQSGSFLWVDPAAGLTAAFLGEQPFGPEHVRVWPGLTDALLERFGGEGDGGAG</sequence>
<feature type="domain" description="Beta-lactamase-related" evidence="1">
    <location>
        <begin position="23"/>
        <end position="263"/>
    </location>
</feature>